<evidence type="ECO:0000256" key="4">
    <source>
        <dbReference type="ARBA" id="ARBA00023163"/>
    </source>
</evidence>
<dbReference type="InterPro" id="IPR036390">
    <property type="entry name" value="WH_DNA-bd_sf"/>
</dbReference>
<dbReference type="RefSeq" id="WP_209460308.1">
    <property type="nucleotide sequence ID" value="NZ_JAGGKC010000024.1"/>
</dbReference>
<dbReference type="SUPFAM" id="SSF46785">
    <property type="entry name" value="Winged helix' DNA-binding domain"/>
    <property type="match status" value="1"/>
</dbReference>
<name>A0ABS4G6E0_9CLOT</name>
<evidence type="ECO:0000259" key="5">
    <source>
        <dbReference type="PROSITE" id="PS50931"/>
    </source>
</evidence>
<dbReference type="PRINTS" id="PR00039">
    <property type="entry name" value="HTHLYSR"/>
</dbReference>
<proteinExistence type="inferred from homology"/>
<accession>A0ABS4G6E0</accession>
<organism evidence="6 7">
    <name type="scientific">Youngiibacter multivorans</name>
    <dbReference type="NCBI Taxonomy" id="937251"/>
    <lineage>
        <taxon>Bacteria</taxon>
        <taxon>Bacillati</taxon>
        <taxon>Bacillota</taxon>
        <taxon>Clostridia</taxon>
        <taxon>Eubacteriales</taxon>
        <taxon>Clostridiaceae</taxon>
        <taxon>Youngiibacter</taxon>
    </lineage>
</organism>
<sequence>MTIEELRYFVEAGKCGSFSAAAEKLHISPQGLSQGIRHLEQDINVLLFQRTTSGVSLSEIGLQVFDHASNILDSLDQIKTCVNGHRGKHTERLCCAVKSSRLGNTLKIHLDQFQKESGIVIDVVDFSNIKQRGKLLMSNKVDLLFEFKEILPCNDHFNEQLIFRSYMWPILNGENSLTSKETLCWKDLRGITVIAESDKHIYIPYLKNKFQKYGLKPEFEFCFDAHYCLEVLSKSPEKVYFTTDSAYRQYLDTHKNLKCCSNEDPLYLEYTAFIKKELADDAVYQELVLYLRDVMKDYSALKITKEHPQSR</sequence>
<evidence type="ECO:0000313" key="7">
    <source>
        <dbReference type="Proteomes" id="UP001519271"/>
    </source>
</evidence>
<comment type="similarity">
    <text evidence="1">Belongs to the LysR transcriptional regulatory family.</text>
</comment>
<keyword evidence="4" id="KW-0804">Transcription</keyword>
<protein>
    <submittedName>
        <fullName evidence="6">DNA-binding transcriptional LysR family regulator</fullName>
    </submittedName>
</protein>
<dbReference type="Pfam" id="PF00126">
    <property type="entry name" value="HTH_1"/>
    <property type="match status" value="1"/>
</dbReference>
<dbReference type="InterPro" id="IPR036388">
    <property type="entry name" value="WH-like_DNA-bd_sf"/>
</dbReference>
<dbReference type="EMBL" id="JAGGKC010000024">
    <property type="protein sequence ID" value="MBP1920130.1"/>
    <property type="molecule type" value="Genomic_DNA"/>
</dbReference>
<dbReference type="PANTHER" id="PTHR30346:SF0">
    <property type="entry name" value="HCA OPERON TRANSCRIPTIONAL ACTIVATOR HCAR"/>
    <property type="match status" value="1"/>
</dbReference>
<evidence type="ECO:0000256" key="1">
    <source>
        <dbReference type="ARBA" id="ARBA00009437"/>
    </source>
</evidence>
<dbReference type="SUPFAM" id="SSF53850">
    <property type="entry name" value="Periplasmic binding protein-like II"/>
    <property type="match status" value="1"/>
</dbReference>
<keyword evidence="2" id="KW-0805">Transcription regulation</keyword>
<keyword evidence="7" id="KW-1185">Reference proteome</keyword>
<dbReference type="InterPro" id="IPR000847">
    <property type="entry name" value="LysR_HTH_N"/>
</dbReference>
<comment type="caution">
    <text evidence="6">The sequence shown here is derived from an EMBL/GenBank/DDBJ whole genome shotgun (WGS) entry which is preliminary data.</text>
</comment>
<gene>
    <name evidence="6" type="ORF">J2Z34_002628</name>
</gene>
<dbReference type="PANTHER" id="PTHR30346">
    <property type="entry name" value="TRANSCRIPTIONAL DUAL REGULATOR HCAR-RELATED"/>
    <property type="match status" value="1"/>
</dbReference>
<evidence type="ECO:0000256" key="3">
    <source>
        <dbReference type="ARBA" id="ARBA00023125"/>
    </source>
</evidence>
<evidence type="ECO:0000313" key="6">
    <source>
        <dbReference type="EMBL" id="MBP1920130.1"/>
    </source>
</evidence>
<dbReference type="GO" id="GO:0003677">
    <property type="term" value="F:DNA binding"/>
    <property type="evidence" value="ECO:0007669"/>
    <property type="project" value="UniProtKB-KW"/>
</dbReference>
<dbReference type="Proteomes" id="UP001519271">
    <property type="component" value="Unassembled WGS sequence"/>
</dbReference>
<reference evidence="6 7" key="1">
    <citation type="submission" date="2021-03" db="EMBL/GenBank/DDBJ databases">
        <title>Genomic Encyclopedia of Type Strains, Phase IV (KMG-IV): sequencing the most valuable type-strain genomes for metagenomic binning, comparative biology and taxonomic classification.</title>
        <authorList>
            <person name="Goeker M."/>
        </authorList>
    </citation>
    <scope>NUCLEOTIDE SEQUENCE [LARGE SCALE GENOMIC DNA]</scope>
    <source>
        <strain evidence="6 7">DSM 6139</strain>
    </source>
</reference>
<dbReference type="Gene3D" id="1.10.10.10">
    <property type="entry name" value="Winged helix-like DNA-binding domain superfamily/Winged helix DNA-binding domain"/>
    <property type="match status" value="1"/>
</dbReference>
<dbReference type="PROSITE" id="PS50931">
    <property type="entry name" value="HTH_LYSR"/>
    <property type="match status" value="1"/>
</dbReference>
<keyword evidence="3 6" id="KW-0238">DNA-binding</keyword>
<feature type="domain" description="HTH lysR-type" evidence="5">
    <location>
        <begin position="1"/>
        <end position="58"/>
    </location>
</feature>
<evidence type="ECO:0000256" key="2">
    <source>
        <dbReference type="ARBA" id="ARBA00023015"/>
    </source>
</evidence>